<evidence type="ECO:0000256" key="1">
    <source>
        <dbReference type="ARBA" id="ARBA00022490"/>
    </source>
</evidence>
<sequence>MYEYIKGKYVGIIKDYVVVENNGIGYKIYSSGISMAGMPAIGEEVMLYLEQIVREDFIGLYGFLSKEELKMFNMLLSINGVGAKAALSLLSISKINNLKYAIMTSDDKHLCRAPGIGKKTAGRIILELKDKLKPDEFFDEDSDGSQGLDANNDDYGIKISEVLGALLALGYSEKEANMAIKNVKKDSTVEIMIKDCLRVLMG</sequence>
<dbReference type="InterPro" id="IPR000085">
    <property type="entry name" value="RuvA"/>
</dbReference>
<keyword evidence="3 6" id="KW-0238">DNA-binding</keyword>
<organism evidence="8 9">
    <name type="scientific">Clostridium sardiniense</name>
    <name type="common">Clostridium absonum</name>
    <dbReference type="NCBI Taxonomy" id="29369"/>
    <lineage>
        <taxon>Bacteria</taxon>
        <taxon>Bacillati</taxon>
        <taxon>Bacillota</taxon>
        <taxon>Clostridia</taxon>
        <taxon>Eubacteriales</taxon>
        <taxon>Clostridiaceae</taxon>
        <taxon>Clostridium</taxon>
    </lineage>
</organism>
<keyword evidence="5 6" id="KW-0234">DNA repair</keyword>
<dbReference type="Gene3D" id="1.10.150.20">
    <property type="entry name" value="5' to 3' exonuclease, C-terminal subdomain"/>
    <property type="match status" value="1"/>
</dbReference>
<dbReference type="Gene3D" id="1.10.8.10">
    <property type="entry name" value="DNA helicase RuvA subunit, C-terminal domain"/>
    <property type="match status" value="1"/>
</dbReference>
<keyword evidence="2 6" id="KW-0227">DNA damage</keyword>
<dbReference type="InterPro" id="IPR011114">
    <property type="entry name" value="RuvA_C"/>
</dbReference>
<evidence type="ECO:0000256" key="5">
    <source>
        <dbReference type="ARBA" id="ARBA00023204"/>
    </source>
</evidence>
<proteinExistence type="inferred from homology"/>
<feature type="domain" description="Helix-hairpin-helix DNA-binding motif class 1" evidence="7">
    <location>
        <begin position="108"/>
        <end position="127"/>
    </location>
</feature>
<dbReference type="InterPro" id="IPR036267">
    <property type="entry name" value="RuvA_C_sf"/>
</dbReference>
<dbReference type="EMBL" id="JAIKTU010000004">
    <property type="protein sequence ID" value="MBY0755121.1"/>
    <property type="molecule type" value="Genomic_DNA"/>
</dbReference>
<evidence type="ECO:0000259" key="7">
    <source>
        <dbReference type="SMART" id="SM00278"/>
    </source>
</evidence>
<dbReference type="GO" id="GO:0016787">
    <property type="term" value="F:hydrolase activity"/>
    <property type="evidence" value="ECO:0007669"/>
    <property type="project" value="UniProtKB-KW"/>
</dbReference>
<comment type="subcellular location">
    <subcellularLocation>
        <location evidence="6">Cytoplasm</location>
    </subcellularLocation>
</comment>
<dbReference type="InterPro" id="IPR013849">
    <property type="entry name" value="DNA_helicase_Holl-junc_RuvA_I"/>
</dbReference>
<dbReference type="Proteomes" id="UP001299068">
    <property type="component" value="Unassembled WGS sequence"/>
</dbReference>
<dbReference type="Pfam" id="PF14520">
    <property type="entry name" value="HHH_5"/>
    <property type="match status" value="1"/>
</dbReference>
<keyword evidence="8" id="KW-0378">Hydrolase</keyword>
<dbReference type="Gene3D" id="2.40.50.140">
    <property type="entry name" value="Nucleic acid-binding proteins"/>
    <property type="match status" value="1"/>
</dbReference>
<dbReference type="SUPFAM" id="SSF46929">
    <property type="entry name" value="DNA helicase RuvA subunit, C-terminal domain"/>
    <property type="match status" value="1"/>
</dbReference>
<comment type="similarity">
    <text evidence="6">Belongs to the RuvA family.</text>
</comment>
<feature type="region of interest" description="Domain I" evidence="6">
    <location>
        <begin position="1"/>
        <end position="64"/>
    </location>
</feature>
<dbReference type="SUPFAM" id="SSF47781">
    <property type="entry name" value="RuvA domain 2-like"/>
    <property type="match status" value="1"/>
</dbReference>
<dbReference type="Pfam" id="PF01330">
    <property type="entry name" value="RuvA_N"/>
    <property type="match status" value="1"/>
</dbReference>
<protein>
    <recommendedName>
        <fullName evidence="6">Holliday junction branch migration complex subunit RuvA</fullName>
    </recommendedName>
</protein>
<reference evidence="8 9" key="1">
    <citation type="journal article" date="2021" name="Cell Host Microbe">
        <title>in vivo commensal control of Clostridioides difficile virulence.</title>
        <authorList>
            <person name="Girinathan B.P."/>
            <person name="Dibenedetto N."/>
            <person name="Worley J.N."/>
            <person name="Peltier J."/>
            <person name="Arrieta-Ortiz M.L."/>
            <person name="Rupa Christinal Immanuel S."/>
            <person name="Lavin R."/>
            <person name="Delaney M.L."/>
            <person name="Cummins C."/>
            <person name="Hoffmann M."/>
            <person name="Luo Y."/>
            <person name="Gonzalez-Escalona N."/>
            <person name="Allard M."/>
            <person name="Onderdonk A.B."/>
            <person name="Gerber G.K."/>
            <person name="Sonenshein A.L."/>
            <person name="Baliga N."/>
            <person name="Dupuy B."/>
            <person name="Bry L."/>
        </authorList>
    </citation>
    <scope>NUCLEOTIDE SEQUENCE [LARGE SCALE GENOMIC DNA]</scope>
    <source>
        <strain evidence="8 9">DSM 599</strain>
    </source>
</reference>
<dbReference type="CDD" id="cd14332">
    <property type="entry name" value="UBA_RuvA_C"/>
    <property type="match status" value="1"/>
</dbReference>
<dbReference type="SUPFAM" id="SSF50249">
    <property type="entry name" value="Nucleic acid-binding proteins"/>
    <property type="match status" value="1"/>
</dbReference>
<evidence type="ECO:0000256" key="2">
    <source>
        <dbReference type="ARBA" id="ARBA00022763"/>
    </source>
</evidence>
<gene>
    <name evidence="6 8" type="primary">ruvA</name>
    <name evidence="8" type="ORF">K5V21_06590</name>
</gene>
<dbReference type="Pfam" id="PF07499">
    <property type="entry name" value="RuvA_C"/>
    <property type="match status" value="1"/>
</dbReference>
<dbReference type="InterPro" id="IPR003583">
    <property type="entry name" value="Hlx-hairpin-Hlx_DNA-bd_motif"/>
</dbReference>
<keyword evidence="9" id="KW-1185">Reference proteome</keyword>
<evidence type="ECO:0000313" key="8">
    <source>
        <dbReference type="EMBL" id="MBY0755121.1"/>
    </source>
</evidence>
<evidence type="ECO:0000256" key="3">
    <source>
        <dbReference type="ARBA" id="ARBA00023125"/>
    </source>
</evidence>
<feature type="region of interest" description="Domain III" evidence="6">
    <location>
        <begin position="155"/>
        <end position="202"/>
    </location>
</feature>
<dbReference type="RefSeq" id="WP_221860133.1">
    <property type="nucleotide sequence ID" value="NZ_JAIKTU010000004.1"/>
</dbReference>
<evidence type="ECO:0000256" key="6">
    <source>
        <dbReference type="HAMAP-Rule" id="MF_00031"/>
    </source>
</evidence>
<evidence type="ECO:0000256" key="4">
    <source>
        <dbReference type="ARBA" id="ARBA00023172"/>
    </source>
</evidence>
<comment type="caution">
    <text evidence="6">Lacks conserved residue(s) required for the propagation of feature annotation.</text>
</comment>
<comment type="caution">
    <text evidence="8">The sequence shown here is derived from an EMBL/GenBank/DDBJ whole genome shotgun (WGS) entry which is preliminary data.</text>
</comment>
<evidence type="ECO:0000313" key="9">
    <source>
        <dbReference type="Proteomes" id="UP001299068"/>
    </source>
</evidence>
<keyword evidence="4 6" id="KW-0233">DNA recombination</keyword>
<dbReference type="SMART" id="SM00278">
    <property type="entry name" value="HhH1"/>
    <property type="match status" value="2"/>
</dbReference>
<dbReference type="InterPro" id="IPR012340">
    <property type="entry name" value="NA-bd_OB-fold"/>
</dbReference>
<feature type="domain" description="Helix-hairpin-helix DNA-binding motif class 1" evidence="7">
    <location>
        <begin position="73"/>
        <end position="92"/>
    </location>
</feature>
<dbReference type="NCBIfam" id="TIGR00084">
    <property type="entry name" value="ruvA"/>
    <property type="match status" value="1"/>
</dbReference>
<accession>A0ABS7KWE0</accession>
<comment type="domain">
    <text evidence="6">Has three domains with a flexible linker between the domains II and III and assumes an 'L' shape. Domain III is highly mobile and contacts RuvB.</text>
</comment>
<dbReference type="GO" id="GO:0003678">
    <property type="term" value="F:DNA helicase activity"/>
    <property type="evidence" value="ECO:0007669"/>
    <property type="project" value="UniProtKB-EC"/>
</dbReference>
<comment type="function">
    <text evidence="6">The RuvA-RuvB-RuvC complex processes Holliday junction (HJ) DNA during genetic recombination and DNA repair, while the RuvA-RuvB complex plays an important role in the rescue of blocked DNA replication forks via replication fork reversal (RFR). RuvA specifically binds to HJ cruciform DNA, conferring on it an open structure. The RuvB hexamer acts as an ATP-dependent pump, pulling dsDNA into and through the RuvAB complex. HJ branch migration allows RuvC to scan DNA until it finds its consensus sequence, where it cleaves and resolves the cruciform DNA.</text>
</comment>
<dbReference type="HAMAP" id="MF_00031">
    <property type="entry name" value="DNA_HJ_migration_RuvA"/>
    <property type="match status" value="1"/>
</dbReference>
<comment type="subunit">
    <text evidence="6">Homotetramer. Forms an RuvA(8)-RuvB(12)-Holliday junction (HJ) complex. HJ DNA is sandwiched between 2 RuvA tetramers; dsDNA enters through RuvA and exits via RuvB. An RuvB hexamer assembles on each DNA strand where it exits the tetramer. Each RuvB hexamer is contacted by two RuvA subunits (via domain III) on 2 adjacent RuvB subunits; this complex drives branch migration. In the full resolvosome a probable DNA-RuvA(4)-RuvB(12)-RuvC(2) complex forms which resolves the HJ.</text>
</comment>
<dbReference type="InterPro" id="IPR010994">
    <property type="entry name" value="RuvA_2-like"/>
</dbReference>
<keyword evidence="1 6" id="KW-0963">Cytoplasm</keyword>
<name>A0ABS7KWE0_CLOSR</name>